<proteinExistence type="predicted"/>
<gene>
    <name evidence="3" type="ORF">Pan265_05850</name>
</gene>
<dbReference type="Pfam" id="PF00932">
    <property type="entry name" value="LTD"/>
    <property type="match status" value="1"/>
</dbReference>
<evidence type="ECO:0000313" key="3">
    <source>
        <dbReference type="EMBL" id="QDU70750.1"/>
    </source>
</evidence>
<feature type="signal peptide" evidence="1">
    <location>
        <begin position="1"/>
        <end position="20"/>
    </location>
</feature>
<keyword evidence="1" id="KW-0732">Signal</keyword>
<dbReference type="EMBL" id="CP036280">
    <property type="protein sequence ID" value="QDU70750.1"/>
    <property type="molecule type" value="Genomic_DNA"/>
</dbReference>
<reference evidence="3 4" key="1">
    <citation type="submission" date="2019-02" db="EMBL/GenBank/DDBJ databases">
        <title>Deep-cultivation of Planctomycetes and their phenomic and genomic characterization uncovers novel biology.</title>
        <authorList>
            <person name="Wiegand S."/>
            <person name="Jogler M."/>
            <person name="Boedeker C."/>
            <person name="Pinto D."/>
            <person name="Vollmers J."/>
            <person name="Rivas-Marin E."/>
            <person name="Kohn T."/>
            <person name="Peeters S.H."/>
            <person name="Heuer A."/>
            <person name="Rast P."/>
            <person name="Oberbeckmann S."/>
            <person name="Bunk B."/>
            <person name="Jeske O."/>
            <person name="Meyerdierks A."/>
            <person name="Storesund J.E."/>
            <person name="Kallscheuer N."/>
            <person name="Luecker S."/>
            <person name="Lage O.M."/>
            <person name="Pohl T."/>
            <person name="Merkel B.J."/>
            <person name="Hornburger P."/>
            <person name="Mueller R.-W."/>
            <person name="Bruemmer F."/>
            <person name="Labrenz M."/>
            <person name="Spormann A.M."/>
            <person name="Op den Camp H."/>
            <person name="Overmann J."/>
            <person name="Amann R."/>
            <person name="Jetten M.S.M."/>
            <person name="Mascher T."/>
            <person name="Medema M.H."/>
            <person name="Devos D.P."/>
            <person name="Kaster A.-K."/>
            <person name="Ovreas L."/>
            <person name="Rohde M."/>
            <person name="Galperin M.Y."/>
            <person name="Jogler C."/>
        </authorList>
    </citation>
    <scope>NUCLEOTIDE SEQUENCE [LARGE SCALE GENOMIC DNA]</scope>
    <source>
        <strain evidence="3 4">Pan265</strain>
    </source>
</reference>
<dbReference type="PROSITE" id="PS51841">
    <property type="entry name" value="LTD"/>
    <property type="match status" value="1"/>
</dbReference>
<sequence length="235" mass="23814" precursor="true">MRTFTLAAAASLALAGAASADLIISEIVDGPLSGGTPKFVELTNTGNAPVDLANYSLGNINNGATTMGFDALVLSGILAAGDSYVVSYENSDAPGASVFFDVYSFDADNLENGSFINGDDVLVLFSGAGLAGDPGNGANVVDVFGVVGVNGDNEPWDYTDSYAVRVPTSITANGGVFNVADFVYGGRDGLEGADDAAETLNLQIFTSPGTHAFIPEPASLAMIALGGLALVRRSA</sequence>
<dbReference type="Proteomes" id="UP000320386">
    <property type="component" value="Chromosome"/>
</dbReference>
<keyword evidence="4" id="KW-1185">Reference proteome</keyword>
<evidence type="ECO:0000313" key="4">
    <source>
        <dbReference type="Proteomes" id="UP000320386"/>
    </source>
</evidence>
<feature type="chain" id="PRO_5021767015" description="LTD domain-containing protein" evidence="1">
    <location>
        <begin position="21"/>
        <end position="235"/>
    </location>
</feature>
<evidence type="ECO:0000256" key="1">
    <source>
        <dbReference type="SAM" id="SignalP"/>
    </source>
</evidence>
<accession>A0A518BUT8</accession>
<organism evidence="3 4">
    <name type="scientific">Mucisphaera calidilacus</name>
    <dbReference type="NCBI Taxonomy" id="2527982"/>
    <lineage>
        <taxon>Bacteria</taxon>
        <taxon>Pseudomonadati</taxon>
        <taxon>Planctomycetota</taxon>
        <taxon>Phycisphaerae</taxon>
        <taxon>Phycisphaerales</taxon>
        <taxon>Phycisphaeraceae</taxon>
        <taxon>Mucisphaera</taxon>
    </lineage>
</organism>
<dbReference type="InterPro" id="IPR001322">
    <property type="entry name" value="Lamin_tail_dom"/>
</dbReference>
<protein>
    <recommendedName>
        <fullName evidence="2">LTD domain-containing protein</fullName>
    </recommendedName>
</protein>
<evidence type="ECO:0000259" key="2">
    <source>
        <dbReference type="PROSITE" id="PS51841"/>
    </source>
</evidence>
<dbReference type="AlphaFoldDB" id="A0A518BUT8"/>
<dbReference type="SUPFAM" id="SSF74853">
    <property type="entry name" value="Lamin A/C globular tail domain"/>
    <property type="match status" value="1"/>
</dbReference>
<dbReference type="RefSeq" id="WP_236254621.1">
    <property type="nucleotide sequence ID" value="NZ_CP036280.1"/>
</dbReference>
<name>A0A518BUT8_9BACT</name>
<feature type="domain" description="LTD" evidence="2">
    <location>
        <begin position="3"/>
        <end position="148"/>
    </location>
</feature>
<dbReference type="KEGG" id="mcad:Pan265_05850"/>
<dbReference type="InterPro" id="IPR036415">
    <property type="entry name" value="Lamin_tail_dom_sf"/>
</dbReference>